<dbReference type="Proteomes" id="UP000738826">
    <property type="component" value="Unassembled WGS sequence"/>
</dbReference>
<dbReference type="FunFam" id="1.20.1510.10:FF:000006">
    <property type="entry name" value="Divalent cation efflux transporter"/>
    <property type="match status" value="1"/>
</dbReference>
<evidence type="ECO:0000256" key="3">
    <source>
        <dbReference type="ARBA" id="ARBA00022448"/>
    </source>
</evidence>
<keyword evidence="6 7" id="KW-0472">Membrane</keyword>
<evidence type="ECO:0000256" key="4">
    <source>
        <dbReference type="ARBA" id="ARBA00022692"/>
    </source>
</evidence>
<dbReference type="GO" id="GO:0006882">
    <property type="term" value="P:intracellular zinc ion homeostasis"/>
    <property type="evidence" value="ECO:0007669"/>
    <property type="project" value="TreeGrafter"/>
</dbReference>
<evidence type="ECO:0000256" key="5">
    <source>
        <dbReference type="ARBA" id="ARBA00022989"/>
    </source>
</evidence>
<comment type="similarity">
    <text evidence="2">Belongs to the cation diffusion facilitator (CDF) transporter (TC 2.A.4) family.</text>
</comment>
<dbReference type="AlphaFoldDB" id="A0A8J8CKW0"/>
<dbReference type="GO" id="GO:0015341">
    <property type="term" value="F:zinc efflux antiporter activity"/>
    <property type="evidence" value="ECO:0007669"/>
    <property type="project" value="TreeGrafter"/>
</dbReference>
<dbReference type="InterPro" id="IPR002524">
    <property type="entry name" value="Cation_efflux"/>
</dbReference>
<dbReference type="InterPro" id="IPR050291">
    <property type="entry name" value="CDF_Transporter"/>
</dbReference>
<name>A0A8J8CKW0_9ARCH</name>
<feature type="transmembrane region" description="Helical" evidence="7">
    <location>
        <begin position="161"/>
        <end position="181"/>
    </location>
</feature>
<evidence type="ECO:0000259" key="8">
    <source>
        <dbReference type="Pfam" id="PF01545"/>
    </source>
</evidence>
<dbReference type="EMBL" id="JAACVF010000144">
    <property type="protein sequence ID" value="NCN65445.1"/>
    <property type="molecule type" value="Genomic_DNA"/>
</dbReference>
<keyword evidence="5 7" id="KW-1133">Transmembrane helix</keyword>
<evidence type="ECO:0000256" key="2">
    <source>
        <dbReference type="ARBA" id="ARBA00008114"/>
    </source>
</evidence>
<dbReference type="GO" id="GO:0015086">
    <property type="term" value="F:cadmium ion transmembrane transporter activity"/>
    <property type="evidence" value="ECO:0007669"/>
    <property type="project" value="TreeGrafter"/>
</dbReference>
<evidence type="ECO:0000256" key="1">
    <source>
        <dbReference type="ARBA" id="ARBA00004141"/>
    </source>
</evidence>
<evidence type="ECO:0000313" key="10">
    <source>
        <dbReference type="EMBL" id="NCS91832.1"/>
    </source>
</evidence>
<reference evidence="10" key="1">
    <citation type="submission" date="2019-11" db="EMBL/GenBank/DDBJ databases">
        <title>Lipid analysis of CO2-rich subsurface aquifers suggests an autotrophy-based deep biosphere with lysolipids enriched in CPR bacteria.</title>
        <authorList>
            <person name="Probst A.J."/>
            <person name="Elling F.J."/>
            <person name="Castelle C.J."/>
            <person name="Zhu Q."/>
            <person name="Elvert M."/>
            <person name="Birarda G."/>
            <person name="Holman H.-Y."/>
            <person name="Lane K.R."/>
            <person name="Ladd B."/>
            <person name="Ryan M.C."/>
            <person name="Woyke T."/>
            <person name="Hinrichs K.-U."/>
            <person name="Banfield J.F."/>
        </authorList>
    </citation>
    <scope>NUCLEOTIDE SEQUENCE</scope>
    <source>
        <strain evidence="9">CG_2015-01_33_1645</strain>
        <strain evidence="10">CG_2015-04_33_537</strain>
    </source>
</reference>
<protein>
    <submittedName>
        <fullName evidence="10">Cation transporter</fullName>
    </submittedName>
</protein>
<keyword evidence="4 7" id="KW-0812">Transmembrane</keyword>
<dbReference type="Pfam" id="PF01545">
    <property type="entry name" value="Cation_efflux"/>
    <property type="match status" value="1"/>
</dbReference>
<evidence type="ECO:0000256" key="6">
    <source>
        <dbReference type="ARBA" id="ARBA00023136"/>
    </source>
</evidence>
<gene>
    <name evidence="10" type="ORF">GW779_05460</name>
    <name evidence="9" type="ORF">GW910_05235</name>
</gene>
<comment type="caution">
    <text evidence="10">The sequence shown here is derived from an EMBL/GenBank/DDBJ whole genome shotgun (WGS) entry which is preliminary data.</text>
</comment>
<evidence type="ECO:0000256" key="7">
    <source>
        <dbReference type="SAM" id="Phobius"/>
    </source>
</evidence>
<evidence type="ECO:0000313" key="11">
    <source>
        <dbReference type="Proteomes" id="UP000738826"/>
    </source>
</evidence>
<sequence>MWKKNTDKSSSNKSDRQKLRAANISIASNLIFVLLKFIVGFATGAVSIISEALHSLNDLIASLIARYSLGQSSKPPDEKHRYGHGKIEDVSALIEGMLILFAVIFILYEAIRRIISGKFEIELIDMGIAIMLISAVTNFFVSQYLHSTAKKTNSPALEADALHLRTDVYTALGVFLGLIIVKFTEILILDSIIAIAVAIIIIRAALKMILKSGKNLMDIKLPKTEEDKIIVNLLTFCTVIKFTSIVILLQKVSKMTI</sequence>
<dbReference type="GO" id="GO:0015093">
    <property type="term" value="F:ferrous iron transmembrane transporter activity"/>
    <property type="evidence" value="ECO:0007669"/>
    <property type="project" value="TreeGrafter"/>
</dbReference>
<feature type="transmembrane region" description="Helical" evidence="7">
    <location>
        <begin position="229"/>
        <end position="249"/>
    </location>
</feature>
<comment type="subcellular location">
    <subcellularLocation>
        <location evidence="1">Membrane</location>
        <topology evidence="1">Multi-pass membrane protein</topology>
    </subcellularLocation>
</comment>
<feature type="transmembrane region" description="Helical" evidence="7">
    <location>
        <begin position="188"/>
        <end position="209"/>
    </location>
</feature>
<accession>A0A8J8CKW0</accession>
<feature type="transmembrane region" description="Helical" evidence="7">
    <location>
        <begin position="21"/>
        <end position="49"/>
    </location>
</feature>
<feature type="transmembrane region" description="Helical" evidence="7">
    <location>
        <begin position="90"/>
        <end position="111"/>
    </location>
</feature>
<dbReference type="SUPFAM" id="SSF161111">
    <property type="entry name" value="Cation efflux protein transmembrane domain-like"/>
    <property type="match status" value="1"/>
</dbReference>
<dbReference type="NCBIfam" id="TIGR01297">
    <property type="entry name" value="CDF"/>
    <property type="match status" value="1"/>
</dbReference>
<dbReference type="InterPro" id="IPR058533">
    <property type="entry name" value="Cation_efflux_TM"/>
</dbReference>
<feature type="domain" description="Cation efflux protein transmembrane" evidence="8">
    <location>
        <begin position="24"/>
        <end position="217"/>
    </location>
</feature>
<dbReference type="GO" id="GO:0005886">
    <property type="term" value="C:plasma membrane"/>
    <property type="evidence" value="ECO:0007669"/>
    <property type="project" value="TreeGrafter"/>
</dbReference>
<organism evidence="10 11">
    <name type="scientific">Candidatus Altarchaeum hamiconexum</name>
    <dbReference type="NCBI Taxonomy" id="1803513"/>
    <lineage>
        <taxon>Archaea</taxon>
        <taxon>Candidatus Altarchaeota</taxon>
        <taxon>Candidatus Altiarchaeia</taxon>
        <taxon>Candidatus Altarchaeales</taxon>
        <taxon>Candidatus Altarchaeaceae</taxon>
        <taxon>Candidatus Altarchaeum</taxon>
    </lineage>
</organism>
<feature type="transmembrane region" description="Helical" evidence="7">
    <location>
        <begin position="123"/>
        <end position="141"/>
    </location>
</feature>
<proteinExistence type="inferred from homology"/>
<dbReference type="EMBL" id="JAACQH010000111">
    <property type="protein sequence ID" value="NCS91832.1"/>
    <property type="molecule type" value="Genomic_DNA"/>
</dbReference>
<dbReference type="Gene3D" id="1.20.1510.10">
    <property type="entry name" value="Cation efflux protein transmembrane domain"/>
    <property type="match status" value="1"/>
</dbReference>
<keyword evidence="3" id="KW-0813">Transport</keyword>
<evidence type="ECO:0000313" key="9">
    <source>
        <dbReference type="EMBL" id="NCN65445.1"/>
    </source>
</evidence>
<dbReference type="Proteomes" id="UP000768163">
    <property type="component" value="Unassembled WGS sequence"/>
</dbReference>
<dbReference type="PANTHER" id="PTHR43840:SF15">
    <property type="entry name" value="MITOCHONDRIAL METAL TRANSPORTER 1-RELATED"/>
    <property type="match status" value="1"/>
</dbReference>
<dbReference type="InterPro" id="IPR027469">
    <property type="entry name" value="Cation_efflux_TMD_sf"/>
</dbReference>
<dbReference type="PANTHER" id="PTHR43840">
    <property type="entry name" value="MITOCHONDRIAL METAL TRANSPORTER 1-RELATED"/>
    <property type="match status" value="1"/>
</dbReference>